<organism evidence="3 4">
    <name type="scientific">Heliobacterium chlorum</name>
    <dbReference type="NCBI Taxonomy" id="2698"/>
    <lineage>
        <taxon>Bacteria</taxon>
        <taxon>Bacillati</taxon>
        <taxon>Bacillota</taxon>
        <taxon>Clostridia</taxon>
        <taxon>Eubacteriales</taxon>
        <taxon>Heliobacteriaceae</taxon>
        <taxon>Heliobacterium</taxon>
    </lineage>
</organism>
<dbReference type="InterPro" id="IPR051922">
    <property type="entry name" value="Bact_Sporulation_Assoc"/>
</dbReference>
<dbReference type="Proteomes" id="UP000617402">
    <property type="component" value="Unassembled WGS sequence"/>
</dbReference>
<accession>A0ABR7T960</accession>
<keyword evidence="1" id="KW-0812">Transmembrane</keyword>
<dbReference type="RefSeq" id="WP_188042101.1">
    <property type="nucleotide sequence ID" value="NZ_JACVHF010000068.1"/>
</dbReference>
<dbReference type="PANTHER" id="PTHR30032:SF4">
    <property type="entry name" value="AMIDASE ENHANCER"/>
    <property type="match status" value="1"/>
</dbReference>
<evidence type="ECO:0000313" key="3">
    <source>
        <dbReference type="EMBL" id="MBC9786683.1"/>
    </source>
</evidence>
<dbReference type="PANTHER" id="PTHR30032">
    <property type="entry name" value="N-ACETYLMURAMOYL-L-ALANINE AMIDASE-RELATED"/>
    <property type="match status" value="1"/>
</dbReference>
<dbReference type="InterPro" id="IPR013486">
    <property type="entry name" value="SpoIID/LytB"/>
</dbReference>
<dbReference type="NCBIfam" id="TIGR02669">
    <property type="entry name" value="SpoIID_LytB"/>
    <property type="match status" value="1"/>
</dbReference>
<dbReference type="InterPro" id="IPR014225">
    <property type="entry name" value="Spore_II_D_firmicutes"/>
</dbReference>
<reference evidence="3 4" key="1">
    <citation type="submission" date="2020-07" db="EMBL/GenBank/DDBJ databases">
        <title>Draft whole-genome sequence of Heliobacterium chlorum DSM 3682, type strain.</title>
        <authorList>
            <person name="Kyndt J.A."/>
            <person name="Meyer T.E."/>
            <person name="Imhoff J.F."/>
        </authorList>
    </citation>
    <scope>NUCLEOTIDE SEQUENCE [LARGE SCALE GENOMIC DNA]</scope>
    <source>
        <strain evidence="3 4">DSM 3682</strain>
    </source>
</reference>
<name>A0ABR7T960_HELCL</name>
<evidence type="ECO:0000313" key="4">
    <source>
        <dbReference type="Proteomes" id="UP000617402"/>
    </source>
</evidence>
<comment type="caution">
    <text evidence="3">The sequence shown here is derived from an EMBL/GenBank/DDBJ whole genome shotgun (WGS) entry which is preliminary data.</text>
</comment>
<keyword evidence="4" id="KW-1185">Reference proteome</keyword>
<protein>
    <submittedName>
        <fullName evidence="3">Stage II sporulation protein D</fullName>
    </submittedName>
</protein>
<feature type="domain" description="Sporulation stage II protein D amidase enhancer LytB N-terminal" evidence="2">
    <location>
        <begin position="66"/>
        <end position="158"/>
    </location>
</feature>
<dbReference type="Pfam" id="PF08486">
    <property type="entry name" value="SpoIID"/>
    <property type="match status" value="1"/>
</dbReference>
<feature type="transmembrane region" description="Helical" evidence="1">
    <location>
        <begin position="12"/>
        <end position="31"/>
    </location>
</feature>
<keyword evidence="1" id="KW-1133">Transmembrane helix</keyword>
<sequence length="321" mass="35730">MPHKLGRWKLYIFSSITTVLLLVLGIPLMIINNPRSSIAKETTVKETRELASTDEHRIPLQLKDGQVIEIPMEEYLVGVLAGEMSPLDPLEALKAMAVAARSYAWHRTSNGDPICTTIHCQVWLSPEERQERWGQKTSDYTGLIKQAVKDTQGQFLIYDNEVILAAYSDSCGGHTESAADEWGSDIPYLRSVTCPEKPVIKDILFSPDELDAKLGTTLSAMKPRERIKAVQITDKTSSGRTKTVQIGLTEVKGSRLRAALGLPSTDMKINWNHNEIEIETRGNGHAVGLCQSGDITMAIEGKSYDEILAHYYPGTQLKRMY</sequence>
<gene>
    <name evidence="3" type="primary">spoIID</name>
    <name evidence="3" type="ORF">H1S01_19770</name>
</gene>
<evidence type="ECO:0000256" key="1">
    <source>
        <dbReference type="SAM" id="Phobius"/>
    </source>
</evidence>
<evidence type="ECO:0000259" key="2">
    <source>
        <dbReference type="Pfam" id="PF08486"/>
    </source>
</evidence>
<keyword evidence="1" id="KW-0472">Membrane</keyword>
<dbReference type="EMBL" id="JACVHF010000068">
    <property type="protein sequence ID" value="MBC9786683.1"/>
    <property type="molecule type" value="Genomic_DNA"/>
</dbReference>
<dbReference type="InterPro" id="IPR013693">
    <property type="entry name" value="SpoIID/LytB_N"/>
</dbReference>
<dbReference type="NCBIfam" id="TIGR02870">
    <property type="entry name" value="spore_II_D"/>
    <property type="match status" value="1"/>
</dbReference>
<proteinExistence type="predicted"/>